<dbReference type="PROSITE" id="PS50197">
    <property type="entry name" value="BEACH"/>
    <property type="match status" value="1"/>
</dbReference>
<reference evidence="5" key="1">
    <citation type="submission" date="2023-04" db="EMBL/GenBank/DDBJ databases">
        <title>Ambrosiozyma monospora NBRC 1965.</title>
        <authorList>
            <person name="Ichikawa N."/>
            <person name="Sato H."/>
            <person name="Tonouchi N."/>
        </authorList>
    </citation>
    <scope>NUCLEOTIDE SEQUENCE</scope>
    <source>
        <strain evidence="5">NBRC 1965</strain>
    </source>
</reference>
<dbReference type="InterPro" id="IPR011993">
    <property type="entry name" value="PH-like_dom_sf"/>
</dbReference>
<dbReference type="PANTHER" id="PTHR46108:SF4">
    <property type="entry name" value="BLUE CHEESE"/>
    <property type="match status" value="1"/>
</dbReference>
<dbReference type="Pfam" id="PF02138">
    <property type="entry name" value="Beach"/>
    <property type="match status" value="1"/>
</dbReference>
<feature type="domain" description="BEACH-type PH" evidence="4">
    <location>
        <begin position="569"/>
        <end position="699"/>
    </location>
</feature>
<dbReference type="Proteomes" id="UP001165063">
    <property type="component" value="Unassembled WGS sequence"/>
</dbReference>
<dbReference type="CDD" id="cd06071">
    <property type="entry name" value="Beach"/>
    <property type="match status" value="1"/>
</dbReference>
<evidence type="ECO:0000313" key="5">
    <source>
        <dbReference type="EMBL" id="GMG37731.1"/>
    </source>
</evidence>
<evidence type="ECO:0000259" key="3">
    <source>
        <dbReference type="PROSITE" id="PS50197"/>
    </source>
</evidence>
<accession>A0A9W6YZU1</accession>
<comment type="caution">
    <text evidence="5">The sequence shown here is derived from an EMBL/GenBank/DDBJ whole genome shotgun (WGS) entry which is preliminary data.</text>
</comment>
<dbReference type="Gene3D" id="2.30.29.30">
    <property type="entry name" value="Pleckstrin-homology domain (PH domain)/Phosphotyrosine-binding domain (PTB)"/>
    <property type="match status" value="1"/>
</dbReference>
<dbReference type="InterPro" id="IPR036372">
    <property type="entry name" value="BEACH_dom_sf"/>
</dbReference>
<dbReference type="PROSITE" id="PS51783">
    <property type="entry name" value="PH_BEACH"/>
    <property type="match status" value="1"/>
</dbReference>
<evidence type="ECO:0000259" key="4">
    <source>
        <dbReference type="PROSITE" id="PS51783"/>
    </source>
</evidence>
<dbReference type="SMART" id="SM01026">
    <property type="entry name" value="Beach"/>
    <property type="match status" value="1"/>
</dbReference>
<dbReference type="OrthoDB" id="26681at2759"/>
<dbReference type="SUPFAM" id="SSF81837">
    <property type="entry name" value="BEACH domain"/>
    <property type="match status" value="1"/>
</dbReference>
<feature type="domain" description="BEACH" evidence="3">
    <location>
        <begin position="740"/>
        <end position="975"/>
    </location>
</feature>
<evidence type="ECO:0000256" key="2">
    <source>
        <dbReference type="ARBA" id="ARBA00022737"/>
    </source>
</evidence>
<dbReference type="InterPro" id="IPR023362">
    <property type="entry name" value="PH-BEACH_dom"/>
</dbReference>
<sequence length="975" mass="110244">MRKFGNDFVGFVNKLASKGARLSLVMPDLLYVINSIVMFSVHEILLVLNDGGSGGSSSSHDLNELLPKVITLLNSYYTFLTCSFTGIPALKAFFSADSKWLIEFMTLNSQLLCVSEMMMTLDNDTNVLDAVSFNLQQFISQIFIDKLFDTTSLNRAKNLSLLDDISSRSSVSFSLIIAPHILSHLSQTSAPLFELLKDNGFACGLVKLCSTLLESRNVYQFEDSDYIKILESTSTVLKTLHDGVYPIKTSSLLKDCKKQFGESFLQFFFRCTYAEIKSPSKGLEGIKVCCSSIMLNPALYGKTLSNESLLNLIVILFKNLVINESEISTIAVNCIRMLVMNQSSIQNVTNALEVDDVKINARFQENLKNCLSLNDEDFKSQLYIDTELKNTLNKKFGDSLEILQKLENKPSKSEAVAEIVKRHGFESHEKFNKLIKNEIEPLTKLILKSETKRFHRHIQDDKDDLNYYINIYTNIKNKLPVENMPFKWVLDSTEGPNRMRKRIIRESLSPEDDLTYSTETANGVQASSDTFVMVDNEDINGSFDMVSDLQPEFESFEEDKHRKILRSLFVGDKISGLTNVTQIHGLETVESILISGVTHLYIIDNYFIDSHNDIVDVDDASSAERDPFVKIIAGNDQSSTVISKGHAVKAFEMSKLVSISKRKFLLRDVALEFFFLDGTSFLITCINKTVRNNLFNQLHSKISAKLSDVELEDALRLASLQKVTPVMDSNKFSTKLFSALTSGTDLTFSSITKKWRKGELSNFHYLILVNTIAGRTFNDLTQYPVFPHVIADYESEVLNLSDPKTFRDLSKPMGAQGEARANRFKERYDASIEMSPDTPPFHYGTHYSSAMIVTSYLIRLQPFVQSYLLLQGGKFDHADRLFYSVAKAWKSSSKENGTDVRELIPEFYYLPEFLVNSNNFSFGNLQDGTPVNDVELPPWANGSPLIFVEKMRQALESPYVSANLHSWIDLLSWCY</sequence>
<dbReference type="PANTHER" id="PTHR46108">
    <property type="entry name" value="BLUE CHEESE"/>
    <property type="match status" value="1"/>
</dbReference>
<proteinExistence type="predicted"/>
<dbReference type="Pfam" id="PF14844">
    <property type="entry name" value="PH_BEACH"/>
    <property type="match status" value="1"/>
</dbReference>
<keyword evidence="1" id="KW-0853">WD repeat</keyword>
<keyword evidence="2" id="KW-0677">Repeat</keyword>
<gene>
    <name evidence="5" type="ORF">Amon01_000485600</name>
</gene>
<dbReference type="SUPFAM" id="SSF50729">
    <property type="entry name" value="PH domain-like"/>
    <property type="match status" value="1"/>
</dbReference>
<dbReference type="Gene3D" id="1.10.1540.10">
    <property type="entry name" value="BEACH domain"/>
    <property type="match status" value="1"/>
</dbReference>
<evidence type="ECO:0000256" key="1">
    <source>
        <dbReference type="ARBA" id="ARBA00022574"/>
    </source>
</evidence>
<protein>
    <submittedName>
        <fullName evidence="5">Unnamed protein product</fullName>
    </submittedName>
</protein>
<dbReference type="AlphaFoldDB" id="A0A9W6YZU1"/>
<name>A0A9W6YZU1_AMBMO</name>
<dbReference type="EMBL" id="BSXU01002458">
    <property type="protein sequence ID" value="GMG37731.1"/>
    <property type="molecule type" value="Genomic_DNA"/>
</dbReference>
<dbReference type="InterPro" id="IPR051944">
    <property type="entry name" value="BEACH_domain_protein"/>
</dbReference>
<dbReference type="InterPro" id="IPR000409">
    <property type="entry name" value="BEACH_dom"/>
</dbReference>
<evidence type="ECO:0000313" key="6">
    <source>
        <dbReference type="Proteomes" id="UP001165063"/>
    </source>
</evidence>
<organism evidence="5 6">
    <name type="scientific">Ambrosiozyma monospora</name>
    <name type="common">Yeast</name>
    <name type="synonym">Endomycopsis monosporus</name>
    <dbReference type="NCBI Taxonomy" id="43982"/>
    <lineage>
        <taxon>Eukaryota</taxon>
        <taxon>Fungi</taxon>
        <taxon>Dikarya</taxon>
        <taxon>Ascomycota</taxon>
        <taxon>Saccharomycotina</taxon>
        <taxon>Pichiomycetes</taxon>
        <taxon>Pichiales</taxon>
        <taxon>Pichiaceae</taxon>
        <taxon>Ambrosiozyma</taxon>
    </lineage>
</organism>
<keyword evidence="6" id="KW-1185">Reference proteome</keyword>